<organism evidence="1 2">
    <name type="scientific">Anisodus tanguticus</name>
    <dbReference type="NCBI Taxonomy" id="243964"/>
    <lineage>
        <taxon>Eukaryota</taxon>
        <taxon>Viridiplantae</taxon>
        <taxon>Streptophyta</taxon>
        <taxon>Embryophyta</taxon>
        <taxon>Tracheophyta</taxon>
        <taxon>Spermatophyta</taxon>
        <taxon>Magnoliopsida</taxon>
        <taxon>eudicotyledons</taxon>
        <taxon>Gunneridae</taxon>
        <taxon>Pentapetalae</taxon>
        <taxon>asterids</taxon>
        <taxon>lamiids</taxon>
        <taxon>Solanales</taxon>
        <taxon>Solanaceae</taxon>
        <taxon>Solanoideae</taxon>
        <taxon>Hyoscyameae</taxon>
        <taxon>Anisodus</taxon>
    </lineage>
</organism>
<protein>
    <submittedName>
        <fullName evidence="1">Uncharacterized protein</fullName>
    </submittedName>
</protein>
<name>A0AAE1UPB0_9SOLA</name>
<dbReference type="Proteomes" id="UP001291623">
    <property type="component" value="Unassembled WGS sequence"/>
</dbReference>
<reference evidence="1" key="1">
    <citation type="submission" date="2023-12" db="EMBL/GenBank/DDBJ databases">
        <title>Genome assembly of Anisodus tanguticus.</title>
        <authorList>
            <person name="Wang Y.-J."/>
        </authorList>
    </citation>
    <scope>NUCLEOTIDE SEQUENCE</scope>
    <source>
        <strain evidence="1">KB-2021</strain>
        <tissue evidence="1">Leaf</tissue>
    </source>
</reference>
<evidence type="ECO:0000313" key="2">
    <source>
        <dbReference type="Proteomes" id="UP001291623"/>
    </source>
</evidence>
<dbReference type="EMBL" id="JAVYJV010000024">
    <property type="protein sequence ID" value="KAK4338137.1"/>
    <property type="molecule type" value="Genomic_DNA"/>
</dbReference>
<evidence type="ECO:0000313" key="1">
    <source>
        <dbReference type="EMBL" id="KAK4338137.1"/>
    </source>
</evidence>
<keyword evidence="2" id="KW-1185">Reference proteome</keyword>
<comment type="caution">
    <text evidence="1">The sequence shown here is derived from an EMBL/GenBank/DDBJ whole genome shotgun (WGS) entry which is preliminary data.</text>
</comment>
<accession>A0AAE1UPB0</accession>
<proteinExistence type="predicted"/>
<gene>
    <name evidence="1" type="ORF">RND71_042624</name>
</gene>
<dbReference type="AlphaFoldDB" id="A0AAE1UPB0"/>
<sequence length="51" mass="6169">MKQEKGRNKGELEMKQREDHLRAEINVECQKKMDAFMDDLQNKLETKCRPF</sequence>